<evidence type="ECO:0000256" key="2">
    <source>
        <dbReference type="ARBA" id="ARBA00023002"/>
    </source>
</evidence>
<dbReference type="PANTHER" id="PTHR44196">
    <property type="entry name" value="DEHYDROGENASE/REDUCTASE SDR FAMILY MEMBER 7B"/>
    <property type="match status" value="1"/>
</dbReference>
<sequence>MQLIKFKRVKHIVITGTSRGIGFELAQQYANEGHKILALSRNTKPLDIVNHKNITTISVDLSSEKDINKAIDFVKTKWNQVDILINNAGKLVNKPFEQLTTQDFEEVYKVNVFAVAALTKNLLPFMNKGSHVVTVSSMGGIQGSMKFPGLAAYSSAKGAVITLSELLAEEYKEQQIAFNVLALGAVQTEMLEEAFPGYVAPLSAKEMADYIFDFALNGNKYYNGKVLQVSSSTP</sequence>
<dbReference type="PANTHER" id="PTHR44196:SF1">
    <property type="entry name" value="DEHYDROGENASE_REDUCTASE SDR FAMILY MEMBER 7B"/>
    <property type="match status" value="1"/>
</dbReference>
<dbReference type="CDD" id="cd05233">
    <property type="entry name" value="SDR_c"/>
    <property type="match status" value="1"/>
</dbReference>
<reference evidence="4 5" key="1">
    <citation type="submission" date="2024-05" db="EMBL/GenBank/DDBJ databases">
        <authorList>
            <person name="Duchaud E."/>
        </authorList>
    </citation>
    <scope>NUCLEOTIDE SEQUENCE [LARGE SCALE GENOMIC DNA]</scope>
    <source>
        <strain evidence="4">Ena-SAMPLE-TAB-13-05-2024-13:56:06:370-140308</strain>
    </source>
</reference>
<evidence type="ECO:0000256" key="3">
    <source>
        <dbReference type="RuleBase" id="RU000363"/>
    </source>
</evidence>
<dbReference type="Gene3D" id="3.40.50.720">
    <property type="entry name" value="NAD(P)-binding Rossmann-like Domain"/>
    <property type="match status" value="1"/>
</dbReference>
<evidence type="ECO:0000313" key="4">
    <source>
        <dbReference type="EMBL" id="CAL2104445.1"/>
    </source>
</evidence>
<protein>
    <submittedName>
        <fullName evidence="4">Short-chain dehydrogenase</fullName>
    </submittedName>
</protein>
<keyword evidence="5" id="KW-1185">Reference proteome</keyword>
<name>A0ABM9PFT2_9FLAO</name>
<evidence type="ECO:0000313" key="5">
    <source>
        <dbReference type="Proteomes" id="UP001497527"/>
    </source>
</evidence>
<keyword evidence="2" id="KW-0560">Oxidoreductase</keyword>
<organism evidence="4 5">
    <name type="scientific">Tenacibaculum polynesiense</name>
    <dbReference type="NCBI Taxonomy" id="3137857"/>
    <lineage>
        <taxon>Bacteria</taxon>
        <taxon>Pseudomonadati</taxon>
        <taxon>Bacteroidota</taxon>
        <taxon>Flavobacteriia</taxon>
        <taxon>Flavobacteriales</taxon>
        <taxon>Flavobacteriaceae</taxon>
        <taxon>Tenacibaculum</taxon>
    </lineage>
</organism>
<comment type="similarity">
    <text evidence="1 3">Belongs to the short-chain dehydrogenases/reductases (SDR) family.</text>
</comment>
<dbReference type="PRINTS" id="PR00081">
    <property type="entry name" value="GDHRDH"/>
</dbReference>
<dbReference type="Pfam" id="PF00106">
    <property type="entry name" value="adh_short"/>
    <property type="match status" value="1"/>
</dbReference>
<dbReference type="Proteomes" id="UP001497527">
    <property type="component" value="Unassembled WGS sequence"/>
</dbReference>
<dbReference type="InterPro" id="IPR002347">
    <property type="entry name" value="SDR_fam"/>
</dbReference>
<proteinExistence type="inferred from homology"/>
<comment type="caution">
    <text evidence="4">The sequence shown here is derived from an EMBL/GenBank/DDBJ whole genome shotgun (WGS) entry which is preliminary data.</text>
</comment>
<dbReference type="EMBL" id="CAXJIO010000016">
    <property type="protein sequence ID" value="CAL2104445.1"/>
    <property type="molecule type" value="Genomic_DNA"/>
</dbReference>
<evidence type="ECO:0000256" key="1">
    <source>
        <dbReference type="ARBA" id="ARBA00006484"/>
    </source>
</evidence>
<dbReference type="PRINTS" id="PR00080">
    <property type="entry name" value="SDRFAMILY"/>
</dbReference>
<dbReference type="InterPro" id="IPR036291">
    <property type="entry name" value="NAD(P)-bd_dom_sf"/>
</dbReference>
<gene>
    <name evidence="4" type="ORF">T190423A01A_70138</name>
</gene>
<accession>A0ABM9PFT2</accession>
<dbReference type="SUPFAM" id="SSF51735">
    <property type="entry name" value="NAD(P)-binding Rossmann-fold domains"/>
    <property type="match status" value="1"/>
</dbReference>